<keyword evidence="1" id="KW-0812">Transmembrane</keyword>
<feature type="transmembrane region" description="Helical" evidence="1">
    <location>
        <begin position="23"/>
        <end position="44"/>
    </location>
</feature>
<dbReference type="EMBL" id="MEUV01000001">
    <property type="protein sequence ID" value="OGC46523.1"/>
    <property type="molecule type" value="Genomic_DNA"/>
</dbReference>
<sequence length="409" mass="45500">MAISTLQSLEPKKNLNIFKPSNILILISAILIFILLSFLGKSIIEKIQKMKGESALIADVYNNRAEVFINDQKFGSTPYDSQNVKPGNNKITLRSNERQYETTLNFIANTKEYIHKAVIMRDLGTSDLFSSGQDLWFDEGDSEIVLRIISEPAGASIYVDNTEFGKTPFTSTKLSEGDYDIRMEMVGYEAARTRVRIQKGYTSNVSVKLFPQPVPSMVRPFEGSVELYDISSGNNQVIADTSAWVKAVLYWNQTRGINLEGVGVNKEMVFDYFIDYTGNVFNSLGNIVGEESFSQLKDIKKGAYLGKLSDGAGLSEAAKNSFNKLKGITIETSSKKVKILETGTGWLRVRSDPTVNAAEIAKVDVGKEYAFVEEQTDWIKITVSETIQGWVSKTYVEIVDSTAQTNPLP</sequence>
<dbReference type="InterPro" id="IPR003646">
    <property type="entry name" value="SH3-like_bac-type"/>
</dbReference>
<keyword evidence="1" id="KW-0472">Membrane</keyword>
<dbReference type="Proteomes" id="UP000178615">
    <property type="component" value="Unassembled WGS sequence"/>
</dbReference>
<keyword evidence="1" id="KW-1133">Transmembrane helix</keyword>
<accession>A0A1F4UQS7</accession>
<dbReference type="InterPro" id="IPR013229">
    <property type="entry name" value="PEGA"/>
</dbReference>
<dbReference type="SMART" id="SM00287">
    <property type="entry name" value="SH3b"/>
    <property type="match status" value="1"/>
</dbReference>
<evidence type="ECO:0000259" key="2">
    <source>
        <dbReference type="PROSITE" id="PS51781"/>
    </source>
</evidence>
<proteinExistence type="predicted"/>
<dbReference type="Gene3D" id="2.30.30.40">
    <property type="entry name" value="SH3 Domains"/>
    <property type="match status" value="1"/>
</dbReference>
<evidence type="ECO:0000313" key="4">
    <source>
        <dbReference type="Proteomes" id="UP000178615"/>
    </source>
</evidence>
<dbReference type="PANTHER" id="PTHR36194:SF1">
    <property type="entry name" value="S-LAYER-LIKE PROTEIN"/>
    <property type="match status" value="1"/>
</dbReference>
<feature type="domain" description="SH3b" evidence="2">
    <location>
        <begin position="332"/>
        <end position="400"/>
    </location>
</feature>
<dbReference type="PROSITE" id="PS51781">
    <property type="entry name" value="SH3B"/>
    <property type="match status" value="1"/>
</dbReference>
<gene>
    <name evidence="3" type="ORF">A2V49_00550</name>
</gene>
<dbReference type="Pfam" id="PF08308">
    <property type="entry name" value="PEGA"/>
    <property type="match status" value="1"/>
</dbReference>
<name>A0A1F4UQS7_UNCKA</name>
<organism evidence="3 4">
    <name type="scientific">candidate division WWE3 bacterium RBG_19FT_COMBO_34_6</name>
    <dbReference type="NCBI Taxonomy" id="1802612"/>
    <lineage>
        <taxon>Bacteria</taxon>
        <taxon>Katanobacteria</taxon>
    </lineage>
</organism>
<dbReference type="AlphaFoldDB" id="A0A1F4UQS7"/>
<comment type="caution">
    <text evidence="3">The sequence shown here is derived from an EMBL/GenBank/DDBJ whole genome shotgun (WGS) entry which is preliminary data.</text>
</comment>
<reference evidence="3 4" key="1">
    <citation type="journal article" date="2016" name="Nat. Commun.">
        <title>Thousands of microbial genomes shed light on interconnected biogeochemical processes in an aquifer system.</title>
        <authorList>
            <person name="Anantharaman K."/>
            <person name="Brown C.T."/>
            <person name="Hug L.A."/>
            <person name="Sharon I."/>
            <person name="Castelle C.J."/>
            <person name="Probst A.J."/>
            <person name="Thomas B.C."/>
            <person name="Singh A."/>
            <person name="Wilkins M.J."/>
            <person name="Karaoz U."/>
            <person name="Brodie E.L."/>
            <person name="Williams K.H."/>
            <person name="Hubbard S.S."/>
            <person name="Banfield J.F."/>
        </authorList>
    </citation>
    <scope>NUCLEOTIDE SEQUENCE [LARGE SCALE GENOMIC DNA]</scope>
</reference>
<evidence type="ECO:0000313" key="3">
    <source>
        <dbReference type="EMBL" id="OGC46523.1"/>
    </source>
</evidence>
<protein>
    <recommendedName>
        <fullName evidence="2">SH3b domain-containing protein</fullName>
    </recommendedName>
</protein>
<dbReference type="Pfam" id="PF08239">
    <property type="entry name" value="SH3_3"/>
    <property type="match status" value="1"/>
</dbReference>
<dbReference type="PANTHER" id="PTHR36194">
    <property type="entry name" value="S-LAYER-LIKE PROTEIN"/>
    <property type="match status" value="1"/>
</dbReference>
<evidence type="ECO:0000256" key="1">
    <source>
        <dbReference type="SAM" id="Phobius"/>
    </source>
</evidence>